<protein>
    <submittedName>
        <fullName evidence="6">Uncharacterized conserved protein</fullName>
    </submittedName>
</protein>
<evidence type="ECO:0000256" key="1">
    <source>
        <dbReference type="ARBA" id="ARBA00005495"/>
    </source>
</evidence>
<dbReference type="PANTHER" id="PTHR33337">
    <property type="entry name" value="GFA DOMAIN-CONTAINING PROTEIN"/>
    <property type="match status" value="1"/>
</dbReference>
<dbReference type="GO" id="GO:0016846">
    <property type="term" value="F:carbon-sulfur lyase activity"/>
    <property type="evidence" value="ECO:0007669"/>
    <property type="project" value="InterPro"/>
</dbReference>
<keyword evidence="4" id="KW-0456">Lyase</keyword>
<keyword evidence="3" id="KW-0862">Zinc</keyword>
<organism evidence="6 7">
    <name type="scientific">Lonsdalea quercina</name>
    <dbReference type="NCBI Taxonomy" id="71657"/>
    <lineage>
        <taxon>Bacteria</taxon>
        <taxon>Pseudomonadati</taxon>
        <taxon>Pseudomonadota</taxon>
        <taxon>Gammaproteobacteria</taxon>
        <taxon>Enterobacterales</taxon>
        <taxon>Pectobacteriaceae</taxon>
        <taxon>Lonsdalea</taxon>
    </lineage>
</organism>
<evidence type="ECO:0000256" key="2">
    <source>
        <dbReference type="ARBA" id="ARBA00022723"/>
    </source>
</evidence>
<proteinExistence type="inferred from homology"/>
<dbReference type="GeneID" id="97765295"/>
<evidence type="ECO:0000259" key="5">
    <source>
        <dbReference type="PROSITE" id="PS51891"/>
    </source>
</evidence>
<dbReference type="Gene3D" id="3.90.1590.10">
    <property type="entry name" value="glutathione-dependent formaldehyde- activating enzyme (gfa)"/>
    <property type="match status" value="1"/>
</dbReference>
<feature type="domain" description="CENP-V/GFA" evidence="5">
    <location>
        <begin position="1"/>
        <end position="106"/>
    </location>
</feature>
<keyword evidence="2" id="KW-0479">Metal-binding</keyword>
<accession>A0A1H4DW68</accession>
<evidence type="ECO:0000313" key="7">
    <source>
        <dbReference type="Proteomes" id="UP000187280"/>
    </source>
</evidence>
<dbReference type="SUPFAM" id="SSF51316">
    <property type="entry name" value="Mss4-like"/>
    <property type="match status" value="1"/>
</dbReference>
<evidence type="ECO:0000256" key="3">
    <source>
        <dbReference type="ARBA" id="ARBA00022833"/>
    </source>
</evidence>
<dbReference type="PANTHER" id="PTHR33337:SF40">
    <property type="entry name" value="CENP-V_GFA DOMAIN-CONTAINING PROTEIN-RELATED"/>
    <property type="match status" value="1"/>
</dbReference>
<dbReference type="GO" id="GO:0046872">
    <property type="term" value="F:metal ion binding"/>
    <property type="evidence" value="ECO:0007669"/>
    <property type="project" value="UniProtKB-KW"/>
</dbReference>
<dbReference type="Pfam" id="PF04828">
    <property type="entry name" value="GFA"/>
    <property type="match status" value="1"/>
</dbReference>
<dbReference type="RefSeq" id="WP_026744029.1">
    <property type="nucleotide sequence ID" value="NZ_FNQS01000008.1"/>
</dbReference>
<dbReference type="AlphaFoldDB" id="A0A1H4DW68"/>
<dbReference type="Proteomes" id="UP000187280">
    <property type="component" value="Unassembled WGS sequence"/>
</dbReference>
<dbReference type="STRING" id="71657.SAMN02982996_02433"/>
<gene>
    <name evidence="6" type="ORF">SAMN02982996_02433</name>
</gene>
<dbReference type="InterPro" id="IPR011057">
    <property type="entry name" value="Mss4-like_sf"/>
</dbReference>
<dbReference type="EMBL" id="FNQS01000008">
    <property type="protein sequence ID" value="SEA76836.1"/>
    <property type="molecule type" value="Genomic_DNA"/>
</dbReference>
<dbReference type="InterPro" id="IPR006913">
    <property type="entry name" value="CENP-V/GFA"/>
</dbReference>
<dbReference type="PROSITE" id="PS51891">
    <property type="entry name" value="CENP_V_GFA"/>
    <property type="match status" value="1"/>
</dbReference>
<evidence type="ECO:0000256" key="4">
    <source>
        <dbReference type="ARBA" id="ARBA00023239"/>
    </source>
</evidence>
<comment type="similarity">
    <text evidence="1">Belongs to the Gfa family.</text>
</comment>
<dbReference type="eggNOG" id="COG3791">
    <property type="taxonomic scope" value="Bacteria"/>
</dbReference>
<sequence length="135" mass="15201">MEGHCLCGAVTLSTECDTHDVSVCHCSMCQTWSGGPLMSIDCKDDLVIDGKDFVAYFRSSAWAERAFCRQCGSHLFYKQLTPVTYFVPVGLFGSDENTRMVSQIYIDKKPCFYAFTQQTPEMTEQDILDSYQSQG</sequence>
<evidence type="ECO:0000313" key="6">
    <source>
        <dbReference type="EMBL" id="SEA76836.1"/>
    </source>
</evidence>
<name>A0A1H4DW68_9GAMM</name>
<reference evidence="6 7" key="1">
    <citation type="submission" date="2016-10" db="EMBL/GenBank/DDBJ databases">
        <authorList>
            <person name="de Groot N.N."/>
        </authorList>
    </citation>
    <scope>NUCLEOTIDE SEQUENCE [LARGE SCALE GENOMIC DNA]</scope>
    <source>
        <strain evidence="6 7">ATCC 29281</strain>
    </source>
</reference>
<keyword evidence="7" id="KW-1185">Reference proteome</keyword>